<protein>
    <submittedName>
        <fullName evidence="1">Uncharacterized protein</fullName>
    </submittedName>
</protein>
<keyword evidence="2" id="KW-1185">Reference proteome</keyword>
<dbReference type="EMBL" id="FZQP02000781">
    <property type="protein sequence ID" value="VVC90363.1"/>
    <property type="molecule type" value="Genomic_DNA"/>
</dbReference>
<dbReference type="Proteomes" id="UP000324832">
    <property type="component" value="Unassembled WGS sequence"/>
</dbReference>
<evidence type="ECO:0000313" key="2">
    <source>
        <dbReference type="Proteomes" id="UP000324832"/>
    </source>
</evidence>
<reference evidence="1 2" key="1">
    <citation type="submission" date="2017-07" db="EMBL/GenBank/DDBJ databases">
        <authorList>
            <person name="Talla V."/>
            <person name="Backstrom N."/>
        </authorList>
    </citation>
    <scope>NUCLEOTIDE SEQUENCE [LARGE SCALE GENOMIC DNA]</scope>
</reference>
<gene>
    <name evidence="1" type="ORF">LSINAPIS_LOCUS3285</name>
</gene>
<dbReference type="AlphaFoldDB" id="A0A5E4PZX0"/>
<proteinExistence type="predicted"/>
<organism evidence="1 2">
    <name type="scientific">Leptidea sinapis</name>
    <dbReference type="NCBI Taxonomy" id="189913"/>
    <lineage>
        <taxon>Eukaryota</taxon>
        <taxon>Metazoa</taxon>
        <taxon>Ecdysozoa</taxon>
        <taxon>Arthropoda</taxon>
        <taxon>Hexapoda</taxon>
        <taxon>Insecta</taxon>
        <taxon>Pterygota</taxon>
        <taxon>Neoptera</taxon>
        <taxon>Endopterygota</taxon>
        <taxon>Lepidoptera</taxon>
        <taxon>Glossata</taxon>
        <taxon>Ditrysia</taxon>
        <taxon>Papilionoidea</taxon>
        <taxon>Pieridae</taxon>
        <taxon>Dismorphiinae</taxon>
        <taxon>Leptidea</taxon>
    </lineage>
</organism>
<sequence length="73" mass="7898">MIALFYCIQCKKREGFGGKKRSGRAARRGGAAYRSATASDDVGTVVRAPYSHQQRDACACASNKRISDKASKL</sequence>
<name>A0A5E4PZX0_9NEOP</name>
<accession>A0A5E4PZX0</accession>
<evidence type="ECO:0000313" key="1">
    <source>
        <dbReference type="EMBL" id="VVC90363.1"/>
    </source>
</evidence>